<keyword evidence="4" id="KW-0479">Metal-binding</keyword>
<dbReference type="InterPro" id="IPR036851">
    <property type="entry name" value="Chloroperoxidase-like_sf"/>
</dbReference>
<comment type="similarity">
    <text evidence="7">Belongs to the chloroperoxidase family.</text>
</comment>
<gene>
    <name evidence="10" type="ORF">EJ03DRAFT_272509</name>
</gene>
<dbReference type="AlphaFoldDB" id="A0A6G1LAN1"/>
<evidence type="ECO:0000313" key="10">
    <source>
        <dbReference type="EMBL" id="KAF2769284.1"/>
    </source>
</evidence>
<evidence type="ECO:0000313" key="11">
    <source>
        <dbReference type="Proteomes" id="UP000799436"/>
    </source>
</evidence>
<keyword evidence="2 10" id="KW-0575">Peroxidase</keyword>
<dbReference type="Pfam" id="PF01328">
    <property type="entry name" value="Peroxidase_2"/>
    <property type="match status" value="1"/>
</dbReference>
<evidence type="ECO:0000256" key="6">
    <source>
        <dbReference type="ARBA" id="ARBA00023004"/>
    </source>
</evidence>
<evidence type="ECO:0000256" key="1">
    <source>
        <dbReference type="ARBA" id="ARBA00001970"/>
    </source>
</evidence>
<dbReference type="PANTHER" id="PTHR33577">
    <property type="entry name" value="STERIGMATOCYSTIN BIOSYNTHESIS PEROXIDASE STCC-RELATED"/>
    <property type="match status" value="1"/>
</dbReference>
<dbReference type="Proteomes" id="UP000799436">
    <property type="component" value="Unassembled WGS sequence"/>
</dbReference>
<evidence type="ECO:0000256" key="5">
    <source>
        <dbReference type="ARBA" id="ARBA00023002"/>
    </source>
</evidence>
<keyword evidence="5" id="KW-0560">Oxidoreductase</keyword>
<dbReference type="InterPro" id="IPR000028">
    <property type="entry name" value="Chloroperoxidase"/>
</dbReference>
<dbReference type="Gene3D" id="1.10.489.10">
    <property type="entry name" value="Chloroperoxidase-like"/>
    <property type="match status" value="1"/>
</dbReference>
<dbReference type="OrthoDB" id="407298at2759"/>
<accession>A0A6G1LAN1</accession>
<feature type="region of interest" description="Disordered" evidence="8">
    <location>
        <begin position="1"/>
        <end position="37"/>
    </location>
</feature>
<keyword evidence="11" id="KW-1185">Reference proteome</keyword>
<evidence type="ECO:0000256" key="2">
    <source>
        <dbReference type="ARBA" id="ARBA00022559"/>
    </source>
</evidence>
<keyword evidence="3" id="KW-0349">Heme</keyword>
<dbReference type="PROSITE" id="PS51405">
    <property type="entry name" value="HEME_HALOPEROXIDASE"/>
    <property type="match status" value="1"/>
</dbReference>
<name>A0A6G1LAN1_9PEZI</name>
<dbReference type="GO" id="GO:0004601">
    <property type="term" value="F:peroxidase activity"/>
    <property type="evidence" value="ECO:0007669"/>
    <property type="project" value="UniProtKB-KW"/>
</dbReference>
<evidence type="ECO:0000256" key="7">
    <source>
        <dbReference type="ARBA" id="ARBA00025795"/>
    </source>
</evidence>
<evidence type="ECO:0000259" key="9">
    <source>
        <dbReference type="PROSITE" id="PS51405"/>
    </source>
</evidence>
<reference evidence="10" key="1">
    <citation type="journal article" date="2020" name="Stud. Mycol.">
        <title>101 Dothideomycetes genomes: a test case for predicting lifestyles and emergence of pathogens.</title>
        <authorList>
            <person name="Haridas S."/>
            <person name="Albert R."/>
            <person name="Binder M."/>
            <person name="Bloem J."/>
            <person name="Labutti K."/>
            <person name="Salamov A."/>
            <person name="Andreopoulos B."/>
            <person name="Baker S."/>
            <person name="Barry K."/>
            <person name="Bills G."/>
            <person name="Bluhm B."/>
            <person name="Cannon C."/>
            <person name="Castanera R."/>
            <person name="Culley D."/>
            <person name="Daum C."/>
            <person name="Ezra D."/>
            <person name="Gonzalez J."/>
            <person name="Henrissat B."/>
            <person name="Kuo A."/>
            <person name="Liang C."/>
            <person name="Lipzen A."/>
            <person name="Lutzoni F."/>
            <person name="Magnuson J."/>
            <person name="Mondo S."/>
            <person name="Nolan M."/>
            <person name="Ohm R."/>
            <person name="Pangilinan J."/>
            <person name="Park H.-J."/>
            <person name="Ramirez L."/>
            <person name="Alfaro M."/>
            <person name="Sun H."/>
            <person name="Tritt A."/>
            <person name="Yoshinaga Y."/>
            <person name="Zwiers L.-H."/>
            <person name="Turgeon B."/>
            <person name="Goodwin S."/>
            <person name="Spatafora J."/>
            <person name="Crous P."/>
            <person name="Grigoriev I."/>
        </authorList>
    </citation>
    <scope>NUCLEOTIDE SEQUENCE</scope>
    <source>
        <strain evidence="10">CBS 116005</strain>
    </source>
</reference>
<dbReference type="SUPFAM" id="SSF47571">
    <property type="entry name" value="Cloroperoxidase"/>
    <property type="match status" value="1"/>
</dbReference>
<dbReference type="PANTHER" id="PTHR33577:SF16">
    <property type="entry name" value="HEME HALOPEROXIDASE FAMILY PROFILE DOMAIN-CONTAINING PROTEIN"/>
    <property type="match status" value="1"/>
</dbReference>
<organism evidence="10 11">
    <name type="scientific">Teratosphaeria nubilosa</name>
    <dbReference type="NCBI Taxonomy" id="161662"/>
    <lineage>
        <taxon>Eukaryota</taxon>
        <taxon>Fungi</taxon>
        <taxon>Dikarya</taxon>
        <taxon>Ascomycota</taxon>
        <taxon>Pezizomycotina</taxon>
        <taxon>Dothideomycetes</taxon>
        <taxon>Dothideomycetidae</taxon>
        <taxon>Mycosphaerellales</taxon>
        <taxon>Teratosphaeriaceae</taxon>
        <taxon>Teratosphaeria</taxon>
    </lineage>
</organism>
<comment type="cofactor">
    <cofactor evidence="1">
        <name>heme b</name>
        <dbReference type="ChEBI" id="CHEBI:60344"/>
    </cofactor>
</comment>
<evidence type="ECO:0000256" key="3">
    <source>
        <dbReference type="ARBA" id="ARBA00022617"/>
    </source>
</evidence>
<keyword evidence="6" id="KW-0408">Iron</keyword>
<dbReference type="GO" id="GO:0046872">
    <property type="term" value="F:metal ion binding"/>
    <property type="evidence" value="ECO:0007669"/>
    <property type="project" value="UniProtKB-KW"/>
</dbReference>
<dbReference type="EMBL" id="ML995835">
    <property type="protein sequence ID" value="KAF2769284.1"/>
    <property type="molecule type" value="Genomic_DNA"/>
</dbReference>
<evidence type="ECO:0000256" key="8">
    <source>
        <dbReference type="SAM" id="MobiDB-lite"/>
    </source>
</evidence>
<proteinExistence type="inferred from homology"/>
<protein>
    <submittedName>
        <fullName evidence="10">Cloroperoxidase</fullName>
    </submittedName>
</protein>
<feature type="domain" description="Heme haloperoxidase family profile" evidence="9">
    <location>
        <begin position="21"/>
        <end position="270"/>
    </location>
</feature>
<evidence type="ECO:0000256" key="4">
    <source>
        <dbReference type="ARBA" id="ARBA00022723"/>
    </source>
</evidence>
<sequence length="393" mass="42269">MRKLEDVKTDSSSTGPIDVSGEHAFQAPGPTDQRGPCPALNALANHGYISRDGTASLLGVVPAIVEVYNMGIDVTLVLAVMGVVFSGNPLSLDPSFSIGGNNARVQNALGNLLGLLNSPEGLDHSHNIIEADSSPTRDDLYVTNNAWTMNITRFREWHDMADANGVISFDTTAKFAAKRFNDSVATNPYFYYGPFTGLAARNAGYMFAARVLANHTNDGNTAVMTQETLKSFWAVTTSDDGSLTYTEGHERIPPNWYRRSGAYTIPEFALDLENIILQYPQLSSTGGNTGTVNSFAGINPANILGGALNTADLLEGNNLLCFALEVVRLASPNYLAKLYSILAVPLNLILDILKVPLLSLGCPVFDELTYEGQPLWTALQENYPGAKKSGIAL</sequence>